<evidence type="ECO:0000313" key="1">
    <source>
        <dbReference type="EMBL" id="RRG17528.1"/>
    </source>
</evidence>
<organism evidence="1 2">
    <name type="scientific">Weissella viridescens</name>
    <name type="common">Lactobacillus viridescens</name>
    <dbReference type="NCBI Taxonomy" id="1629"/>
    <lineage>
        <taxon>Bacteria</taxon>
        <taxon>Bacillati</taxon>
        <taxon>Bacillota</taxon>
        <taxon>Bacilli</taxon>
        <taxon>Lactobacillales</taxon>
        <taxon>Lactobacillaceae</taxon>
        <taxon>Weissella</taxon>
    </lineage>
</organism>
<proteinExistence type="predicted"/>
<gene>
    <name evidence="1" type="ORF">D3P96_07065</name>
</gene>
<dbReference type="Proteomes" id="UP000275836">
    <property type="component" value="Unassembled WGS sequence"/>
</dbReference>
<comment type="caution">
    <text evidence="1">The sequence shown here is derived from an EMBL/GenBank/DDBJ whole genome shotgun (WGS) entry which is preliminary data.</text>
</comment>
<reference evidence="1 2" key="1">
    <citation type="submission" date="2018-10" db="EMBL/GenBank/DDBJ databases">
        <title>Draft genome sequence of Weissella viridescens UCO-SMC3.</title>
        <authorList>
            <person name="Garcia-Cancino A."/>
            <person name="Espinoza-Monje M."/>
            <person name="Albarracin L."/>
            <person name="Garcia-Castillo V."/>
            <person name="Campos-Martin J."/>
            <person name="Nakano Y."/>
            <person name="Guitierrez-Zamorano C."/>
            <person name="Ikeda-Ohtsubo W."/>
            <person name="Morita H."/>
            <person name="Kitazawa H."/>
            <person name="Villena J."/>
        </authorList>
    </citation>
    <scope>NUCLEOTIDE SEQUENCE [LARGE SCALE GENOMIC DNA]</scope>
    <source>
        <strain evidence="1 2">UCO-SMC3</strain>
    </source>
</reference>
<dbReference type="AlphaFoldDB" id="A0A3P2RJC5"/>
<name>A0A3P2RJC5_WEIVI</name>
<dbReference type="EMBL" id="RHGY01000008">
    <property type="protein sequence ID" value="RRG17528.1"/>
    <property type="molecule type" value="Genomic_DNA"/>
</dbReference>
<protein>
    <submittedName>
        <fullName evidence="1">Uncharacterized protein</fullName>
    </submittedName>
</protein>
<sequence length="117" mass="13248">MKVIGNTLENIHKFRHENIRDKRSGILPTKSSLVKNPYAQLSLLYLDTNDTYYLVDASSAIAHSLQYNDGAIVISAWHAADIIGLKQSYNQPGFDNYFQMLVQNTAEAYATEHQTQQ</sequence>
<evidence type="ECO:0000313" key="2">
    <source>
        <dbReference type="Proteomes" id="UP000275836"/>
    </source>
</evidence>
<accession>A0A3P2RJC5</accession>
<dbReference type="RefSeq" id="WP_124943665.1">
    <property type="nucleotide sequence ID" value="NZ_RHGY01000008.1"/>
</dbReference>
<dbReference type="OrthoDB" id="2146811at2"/>